<dbReference type="InterPro" id="IPR020568">
    <property type="entry name" value="Ribosomal_Su5_D2-typ_SF"/>
</dbReference>
<dbReference type="InterPro" id="IPR014721">
    <property type="entry name" value="Ribsml_uS5_D2-typ_fold_subgr"/>
</dbReference>
<protein>
    <submittedName>
        <fullName evidence="3">Dna mismatch repair c-terminal domain-containing protein</fullName>
    </submittedName>
</protein>
<dbReference type="EMBL" id="MIGC01003982">
    <property type="protein sequence ID" value="PHJ18640.1"/>
    <property type="molecule type" value="Genomic_DNA"/>
</dbReference>
<reference evidence="3 4" key="1">
    <citation type="journal article" date="2017" name="Int. J. Parasitol.">
        <title>The genome of the protozoan parasite Cystoisospora suis and a reverse vaccinology approach to identify vaccine candidates.</title>
        <authorList>
            <person name="Palmieri N."/>
            <person name="Shrestha A."/>
            <person name="Ruttkowski B."/>
            <person name="Beck T."/>
            <person name="Vogl C."/>
            <person name="Tomley F."/>
            <person name="Blake D.P."/>
            <person name="Joachim A."/>
        </authorList>
    </citation>
    <scope>NUCLEOTIDE SEQUENCE [LARGE SCALE GENOMIC DNA]</scope>
    <source>
        <strain evidence="3 4">Wien I</strain>
    </source>
</reference>
<evidence type="ECO:0000313" key="4">
    <source>
        <dbReference type="Proteomes" id="UP000221165"/>
    </source>
</evidence>
<evidence type="ECO:0000256" key="1">
    <source>
        <dbReference type="SAM" id="MobiDB-lite"/>
    </source>
</evidence>
<dbReference type="OrthoDB" id="10263226at2759"/>
<evidence type="ECO:0000313" key="3">
    <source>
        <dbReference type="EMBL" id="PHJ18640.1"/>
    </source>
</evidence>
<dbReference type="AlphaFoldDB" id="A0A2C6KDN3"/>
<feature type="domain" description="DNA mismatch repair protein S5" evidence="2">
    <location>
        <begin position="45"/>
        <end position="124"/>
    </location>
</feature>
<dbReference type="Proteomes" id="UP000221165">
    <property type="component" value="Unassembled WGS sequence"/>
</dbReference>
<feature type="non-terminal residue" evidence="3">
    <location>
        <position position="129"/>
    </location>
</feature>
<dbReference type="InterPro" id="IPR013507">
    <property type="entry name" value="DNA_mismatch_S5_2-like"/>
</dbReference>
<dbReference type="GeneID" id="94430889"/>
<comment type="caution">
    <text evidence="3">The sequence shown here is derived from an EMBL/GenBank/DDBJ whole genome shotgun (WGS) entry which is preliminary data.</text>
</comment>
<proteinExistence type="predicted"/>
<dbReference type="SUPFAM" id="SSF54211">
    <property type="entry name" value="Ribosomal protein S5 domain 2-like"/>
    <property type="match status" value="1"/>
</dbReference>
<dbReference type="Gene3D" id="3.30.230.10">
    <property type="match status" value="1"/>
</dbReference>
<accession>A0A2C6KDN3</accession>
<name>A0A2C6KDN3_9APIC</name>
<dbReference type="GO" id="GO:0005524">
    <property type="term" value="F:ATP binding"/>
    <property type="evidence" value="ECO:0007669"/>
    <property type="project" value="InterPro"/>
</dbReference>
<dbReference type="VEuPathDB" id="ToxoDB:CSUI_007533"/>
<evidence type="ECO:0000259" key="2">
    <source>
        <dbReference type="Pfam" id="PF01119"/>
    </source>
</evidence>
<keyword evidence="4" id="KW-1185">Reference proteome</keyword>
<dbReference type="RefSeq" id="XP_067920346.1">
    <property type="nucleotide sequence ID" value="XM_068067678.1"/>
</dbReference>
<feature type="region of interest" description="Disordered" evidence="1">
    <location>
        <begin position="1"/>
        <end position="26"/>
    </location>
</feature>
<organism evidence="3 4">
    <name type="scientific">Cystoisospora suis</name>
    <dbReference type="NCBI Taxonomy" id="483139"/>
    <lineage>
        <taxon>Eukaryota</taxon>
        <taxon>Sar</taxon>
        <taxon>Alveolata</taxon>
        <taxon>Apicomplexa</taxon>
        <taxon>Conoidasida</taxon>
        <taxon>Coccidia</taxon>
        <taxon>Eucoccidiorida</taxon>
        <taxon>Eimeriorina</taxon>
        <taxon>Sarcocystidae</taxon>
        <taxon>Cystoisospora</taxon>
    </lineage>
</organism>
<sequence length="129" mass="14118">MSMIPTTTSTTSTIPATSSTSGGSSTVTLLNTRGTASKLIDAACSVYGARLIQQCTQISLAGHQPNREWKLEALLSRPPFGVRTAAHQQFFVNRRVVDFPPLLQKLINKRRHAGDLQKKQTPVYLHLTS</sequence>
<gene>
    <name evidence="3" type="ORF">CSUI_007533</name>
</gene>
<dbReference type="Pfam" id="PF01119">
    <property type="entry name" value="DNA_mis_repair"/>
    <property type="match status" value="1"/>
</dbReference>
<dbReference type="GO" id="GO:0006298">
    <property type="term" value="P:mismatch repair"/>
    <property type="evidence" value="ECO:0007669"/>
    <property type="project" value="InterPro"/>
</dbReference>
<dbReference type="GO" id="GO:0030983">
    <property type="term" value="F:mismatched DNA binding"/>
    <property type="evidence" value="ECO:0007669"/>
    <property type="project" value="InterPro"/>
</dbReference>